<feature type="transmembrane region" description="Helical" evidence="5">
    <location>
        <begin position="86"/>
        <end position="104"/>
    </location>
</feature>
<feature type="transmembrane region" description="Helical" evidence="5">
    <location>
        <begin position="116"/>
        <end position="137"/>
    </location>
</feature>
<comment type="caution">
    <text evidence="8">The sequence shown here is derived from an EMBL/GenBank/DDBJ whole genome shotgun (WGS) entry which is preliminary data.</text>
</comment>
<keyword evidence="4 5" id="KW-0472">Membrane</keyword>
<dbReference type="InterPro" id="IPR007016">
    <property type="entry name" value="O-antigen_ligase-rel_domated"/>
</dbReference>
<dbReference type="PANTHER" id="PTHR37422">
    <property type="entry name" value="TEICHURONIC ACID BIOSYNTHESIS PROTEIN TUAE"/>
    <property type="match status" value="1"/>
</dbReference>
<evidence type="ECO:0000256" key="3">
    <source>
        <dbReference type="ARBA" id="ARBA00022989"/>
    </source>
</evidence>
<dbReference type="InterPro" id="IPR045979">
    <property type="entry name" value="DUF5935"/>
</dbReference>
<name>A0A2M7JCN4_9BACT</name>
<organism evidence="8 9">
    <name type="scientific">Candidatus Desantisbacteria bacterium CG_4_8_14_3_um_filter_40_12</name>
    <dbReference type="NCBI Taxonomy" id="1974545"/>
    <lineage>
        <taxon>Bacteria</taxon>
        <taxon>Candidatus Desantisiibacteriota</taxon>
    </lineage>
</organism>
<feature type="transmembrane region" description="Helical" evidence="5">
    <location>
        <begin position="254"/>
        <end position="271"/>
    </location>
</feature>
<feature type="transmembrane region" description="Helical" evidence="5">
    <location>
        <begin position="168"/>
        <end position="187"/>
    </location>
</feature>
<dbReference type="PANTHER" id="PTHR37422:SF13">
    <property type="entry name" value="LIPOPOLYSACCHARIDE BIOSYNTHESIS PROTEIN PA4999-RELATED"/>
    <property type="match status" value="1"/>
</dbReference>
<protein>
    <recommendedName>
        <fullName evidence="10">O-antigen ligase domain-containing protein</fullName>
    </recommendedName>
</protein>
<dbReference type="AlphaFoldDB" id="A0A2M7JCN4"/>
<feature type="transmembrane region" description="Helical" evidence="5">
    <location>
        <begin position="276"/>
        <end position="292"/>
    </location>
</feature>
<comment type="subcellular location">
    <subcellularLocation>
        <location evidence="1">Membrane</location>
        <topology evidence="1">Multi-pass membrane protein</topology>
    </subcellularLocation>
</comment>
<feature type="domain" description="O-antigen ligase-related" evidence="6">
    <location>
        <begin position="242"/>
        <end position="380"/>
    </location>
</feature>
<evidence type="ECO:0000256" key="1">
    <source>
        <dbReference type="ARBA" id="ARBA00004141"/>
    </source>
</evidence>
<evidence type="ECO:0000259" key="7">
    <source>
        <dbReference type="Pfam" id="PF19358"/>
    </source>
</evidence>
<dbReference type="InterPro" id="IPR051533">
    <property type="entry name" value="WaaL-like"/>
</dbReference>
<gene>
    <name evidence="8" type="ORF">COZ71_04700</name>
</gene>
<dbReference type="GO" id="GO:0016020">
    <property type="term" value="C:membrane"/>
    <property type="evidence" value="ECO:0007669"/>
    <property type="project" value="UniProtKB-SubCell"/>
</dbReference>
<keyword evidence="2 5" id="KW-0812">Transmembrane</keyword>
<evidence type="ECO:0000259" key="6">
    <source>
        <dbReference type="Pfam" id="PF04932"/>
    </source>
</evidence>
<feature type="transmembrane region" description="Helical" evidence="5">
    <location>
        <begin position="143"/>
        <end position="161"/>
    </location>
</feature>
<evidence type="ECO:0000256" key="5">
    <source>
        <dbReference type="SAM" id="Phobius"/>
    </source>
</evidence>
<evidence type="ECO:0000313" key="9">
    <source>
        <dbReference type="Proteomes" id="UP000229297"/>
    </source>
</evidence>
<dbReference type="Proteomes" id="UP000229297">
    <property type="component" value="Unassembled WGS sequence"/>
</dbReference>
<feature type="non-terminal residue" evidence="8">
    <location>
        <position position="421"/>
    </location>
</feature>
<feature type="transmembrane region" description="Helical" evidence="5">
    <location>
        <begin position="45"/>
        <end position="74"/>
    </location>
</feature>
<evidence type="ECO:0008006" key="10">
    <source>
        <dbReference type="Google" id="ProtNLM"/>
    </source>
</evidence>
<evidence type="ECO:0000256" key="2">
    <source>
        <dbReference type="ARBA" id="ARBA00022692"/>
    </source>
</evidence>
<feature type="transmembrane region" description="Helical" evidence="5">
    <location>
        <begin position="20"/>
        <end position="38"/>
    </location>
</feature>
<keyword evidence="3 5" id="KW-1133">Transmembrane helix</keyword>
<evidence type="ECO:0000256" key="4">
    <source>
        <dbReference type="ARBA" id="ARBA00023136"/>
    </source>
</evidence>
<feature type="transmembrane region" description="Helical" evidence="5">
    <location>
        <begin position="376"/>
        <end position="393"/>
    </location>
</feature>
<evidence type="ECO:0000313" key="8">
    <source>
        <dbReference type="EMBL" id="PIX17179.1"/>
    </source>
</evidence>
<sequence length="421" mass="47447">MIREKIFGEKGVFPDSQNAKIALMGVVGVALGLCVVLTENWRMSLLIILLLITIVATFQKPYIGVLFFIFLVYFPPEQHGINGGRVTLIATLFLLVAWLIRGIGQKKLNAQWSPQLVIIGMLSLWMFIITQTAHISVPASWEGSIKFFKVFIFCFLLASLIDTKKKLFEMLAVNLFGITYFSLNGFHSFLFQGDVRGIGGICSDTNSLAHFLVLFCPMTINMLIYPNKLVRLWGWFLLPMQLITIIMTNSRGGAIGLAIVMVWMLLQALIGFKWKLAWLIGLSGILILYVVLGTEVGKKYTQRVETVSTYQKDEGSAMKRIYLWQAGLEMIRDHPITGVGMENFILTFPEYNPYLRSQSPHNTYVQFGTECGIPGLGLYLLLLFFHFNTLLWIKKRVDKNSVEAHCCLALEAGALGHMVHS</sequence>
<feature type="domain" description="DUF5935" evidence="7">
    <location>
        <begin position="46"/>
        <end position="181"/>
    </location>
</feature>
<dbReference type="Pfam" id="PF19358">
    <property type="entry name" value="DUF5935"/>
    <property type="match status" value="1"/>
</dbReference>
<dbReference type="Pfam" id="PF04932">
    <property type="entry name" value="Wzy_C"/>
    <property type="match status" value="1"/>
</dbReference>
<feature type="transmembrane region" description="Helical" evidence="5">
    <location>
        <begin position="207"/>
        <end position="225"/>
    </location>
</feature>
<accession>A0A2M7JCN4</accession>
<proteinExistence type="predicted"/>
<dbReference type="EMBL" id="PFIC01000124">
    <property type="protein sequence ID" value="PIX17179.1"/>
    <property type="molecule type" value="Genomic_DNA"/>
</dbReference>
<reference evidence="9" key="1">
    <citation type="submission" date="2017-09" db="EMBL/GenBank/DDBJ databases">
        <title>Depth-based differentiation of microbial function through sediment-hosted aquifers and enrichment of novel symbionts in the deep terrestrial subsurface.</title>
        <authorList>
            <person name="Probst A.J."/>
            <person name="Ladd B."/>
            <person name="Jarett J.K."/>
            <person name="Geller-Mcgrath D.E."/>
            <person name="Sieber C.M.K."/>
            <person name="Emerson J.B."/>
            <person name="Anantharaman K."/>
            <person name="Thomas B.C."/>
            <person name="Malmstrom R."/>
            <person name="Stieglmeier M."/>
            <person name="Klingl A."/>
            <person name="Woyke T."/>
            <person name="Ryan C.M."/>
            <person name="Banfield J.F."/>
        </authorList>
    </citation>
    <scope>NUCLEOTIDE SEQUENCE [LARGE SCALE GENOMIC DNA]</scope>
</reference>